<evidence type="ECO:0000256" key="6">
    <source>
        <dbReference type="ARBA" id="ARBA00022801"/>
    </source>
</evidence>
<keyword evidence="12" id="KW-1185">Reference proteome</keyword>
<dbReference type="GO" id="GO:0004177">
    <property type="term" value="F:aminopeptidase activity"/>
    <property type="evidence" value="ECO:0007669"/>
    <property type="project" value="UniProtKB-KW"/>
</dbReference>
<reference evidence="12" key="1">
    <citation type="submission" date="2023-06" db="EMBL/GenBank/DDBJ databases">
        <title>Identification and characterization of horizontal gene transfer across gut microbiota members of farm animals based on homology search.</title>
        <authorList>
            <person name="Zeman M."/>
            <person name="Kubasova T."/>
            <person name="Jahodarova E."/>
            <person name="Nykrynova M."/>
            <person name="Rychlik I."/>
        </authorList>
    </citation>
    <scope>NUCLEOTIDE SEQUENCE [LARGE SCALE GENOMIC DNA]</scope>
    <source>
        <strain evidence="12">154_Feed</strain>
    </source>
</reference>
<dbReference type="EMBL" id="JAUDDZ010000012">
    <property type="protein sequence ID" value="MDM8275504.1"/>
    <property type="molecule type" value="Genomic_DNA"/>
</dbReference>
<sequence>MTADGTQAQRDDMVTDEDVAAAGRMLEFISSCPSMFHTAHEIARRLDDAGFTRLYEGDAWDVRPGSCCYVARNGSSVVAFKVGERAASPEGLHFQLTAAHGDSPTFKVKSVPVVDGPEGALCLDTEPYGGMIDYSWFDRPLSLAGRVLVQRGDKVESRLVSLEQPIAMIPSLAIHLDRGVNDGFAPNRATDLCPMVSAGRMDAAGFEALVADAAGTRPEEVLARDLFLVNLQKGCVWGAAQEFVSAPRLDDLMCVFASLEAFLAARNPGSVNVFCCFDNEEVGSNTKQGAMSTLLRDVLVRTVEALGMGAEEYRRALAKSMLVSCDNAHAVHPNRPEKHDQKNRCRLNGGLAVKEAANQHYCTDAFSRAAFVAVCRRASVPLQTFANRSDMAGGSTLGNLSNIQASMHAVDVGCPQLAMHSAFETAGTRDVGLATRALQAFFEADLHIHEADSVSFA</sequence>
<keyword evidence="4 9" id="KW-0645">Protease</keyword>
<evidence type="ECO:0000256" key="4">
    <source>
        <dbReference type="ARBA" id="ARBA00022670"/>
    </source>
</evidence>
<evidence type="ECO:0000256" key="3">
    <source>
        <dbReference type="ARBA" id="ARBA00022438"/>
    </source>
</evidence>
<organism evidence="11 12">
    <name type="scientific">Enorma phocaeensis</name>
    <dbReference type="NCBI Taxonomy" id="1871019"/>
    <lineage>
        <taxon>Bacteria</taxon>
        <taxon>Bacillati</taxon>
        <taxon>Actinomycetota</taxon>
        <taxon>Coriobacteriia</taxon>
        <taxon>Coriobacteriales</taxon>
        <taxon>Coriobacteriaceae</taxon>
        <taxon>Enorma</taxon>
    </lineage>
</organism>
<evidence type="ECO:0000256" key="10">
    <source>
        <dbReference type="RuleBase" id="RU004387"/>
    </source>
</evidence>
<dbReference type="EC" id="3.4.11.-" evidence="10"/>
<evidence type="ECO:0000256" key="9">
    <source>
        <dbReference type="RuleBase" id="RU004386"/>
    </source>
</evidence>
<comment type="cofactor">
    <cofactor evidence="1 10">
        <name>Zn(2+)</name>
        <dbReference type="ChEBI" id="CHEBI:29105"/>
    </cofactor>
</comment>
<proteinExistence type="inferred from homology"/>
<dbReference type="InterPro" id="IPR001948">
    <property type="entry name" value="Peptidase_M18"/>
</dbReference>
<evidence type="ECO:0000313" key="12">
    <source>
        <dbReference type="Proteomes" id="UP001529421"/>
    </source>
</evidence>
<keyword evidence="7 9" id="KW-0862">Zinc</keyword>
<name>A0ABT7VCA1_9ACTN</name>
<dbReference type="RefSeq" id="WP_289545596.1">
    <property type="nucleotide sequence ID" value="NZ_JAUDDZ010000012.1"/>
</dbReference>
<protein>
    <recommendedName>
        <fullName evidence="10">M18 family aminopeptidase</fullName>
        <ecNumber evidence="10">3.4.11.-</ecNumber>
    </recommendedName>
</protein>
<comment type="similarity">
    <text evidence="2 9">Belongs to the peptidase M18 family.</text>
</comment>
<evidence type="ECO:0000256" key="8">
    <source>
        <dbReference type="ARBA" id="ARBA00023049"/>
    </source>
</evidence>
<dbReference type="InterPro" id="IPR023358">
    <property type="entry name" value="Peptidase_M18_dom2"/>
</dbReference>
<dbReference type="Gene3D" id="2.30.250.10">
    <property type="entry name" value="Aminopeptidase i, Domain 2"/>
    <property type="match status" value="1"/>
</dbReference>
<evidence type="ECO:0000256" key="5">
    <source>
        <dbReference type="ARBA" id="ARBA00022723"/>
    </source>
</evidence>
<keyword evidence="8 9" id="KW-0482">Metalloprotease</keyword>
<gene>
    <name evidence="11" type="ORF">QUW28_08390</name>
</gene>
<evidence type="ECO:0000313" key="11">
    <source>
        <dbReference type="EMBL" id="MDM8275504.1"/>
    </source>
</evidence>
<dbReference type="PANTHER" id="PTHR28570">
    <property type="entry name" value="ASPARTYL AMINOPEPTIDASE"/>
    <property type="match status" value="1"/>
</dbReference>
<dbReference type="SUPFAM" id="SSF101821">
    <property type="entry name" value="Aminopeptidase/glucanase lid domain"/>
    <property type="match status" value="1"/>
</dbReference>
<evidence type="ECO:0000256" key="7">
    <source>
        <dbReference type="ARBA" id="ARBA00022833"/>
    </source>
</evidence>
<dbReference type="Proteomes" id="UP001529421">
    <property type="component" value="Unassembled WGS sequence"/>
</dbReference>
<dbReference type="Pfam" id="PF02127">
    <property type="entry name" value="Peptidase_M18"/>
    <property type="match status" value="1"/>
</dbReference>
<dbReference type="PRINTS" id="PR00932">
    <property type="entry name" value="AMINO1PTASE"/>
</dbReference>
<accession>A0ABT7VCA1</accession>
<comment type="caution">
    <text evidence="11">The sequence shown here is derived from an EMBL/GenBank/DDBJ whole genome shotgun (WGS) entry which is preliminary data.</text>
</comment>
<dbReference type="PANTHER" id="PTHR28570:SF3">
    <property type="entry name" value="ASPARTYL AMINOPEPTIDASE"/>
    <property type="match status" value="1"/>
</dbReference>
<evidence type="ECO:0000256" key="1">
    <source>
        <dbReference type="ARBA" id="ARBA00001947"/>
    </source>
</evidence>
<keyword evidence="3 9" id="KW-0031">Aminopeptidase</keyword>
<dbReference type="SUPFAM" id="SSF53187">
    <property type="entry name" value="Zn-dependent exopeptidases"/>
    <property type="match status" value="1"/>
</dbReference>
<dbReference type="Gene3D" id="3.40.630.10">
    <property type="entry name" value="Zn peptidases"/>
    <property type="match status" value="1"/>
</dbReference>
<keyword evidence="6 9" id="KW-0378">Hydrolase</keyword>
<reference evidence="11 12" key="2">
    <citation type="submission" date="2023-06" db="EMBL/GenBank/DDBJ databases">
        <authorList>
            <person name="Zeman M."/>
            <person name="Kubasova T."/>
            <person name="Jahodarova E."/>
            <person name="Nykrynova M."/>
            <person name="Rychlik I."/>
        </authorList>
    </citation>
    <scope>NUCLEOTIDE SEQUENCE [LARGE SCALE GENOMIC DNA]</scope>
    <source>
        <strain evidence="11 12">154_Feed</strain>
    </source>
</reference>
<dbReference type="NCBIfam" id="NF002759">
    <property type="entry name" value="PRK02813.1"/>
    <property type="match status" value="1"/>
</dbReference>
<keyword evidence="5 9" id="KW-0479">Metal-binding</keyword>
<dbReference type="CDD" id="cd05658">
    <property type="entry name" value="M18_DAP"/>
    <property type="match status" value="1"/>
</dbReference>
<evidence type="ECO:0000256" key="2">
    <source>
        <dbReference type="ARBA" id="ARBA00008290"/>
    </source>
</evidence>